<evidence type="ECO:0000313" key="1">
    <source>
        <dbReference type="EMBL" id="NMF57462.1"/>
    </source>
</evidence>
<organism evidence="1 2">
    <name type="scientific">Pseudanabaena yagii GIHE-NHR1</name>
    <dbReference type="NCBI Taxonomy" id="2722753"/>
    <lineage>
        <taxon>Bacteria</taxon>
        <taxon>Bacillati</taxon>
        <taxon>Cyanobacteriota</taxon>
        <taxon>Cyanophyceae</taxon>
        <taxon>Pseudanabaenales</taxon>
        <taxon>Pseudanabaenaceae</taxon>
        <taxon>Pseudanabaena</taxon>
        <taxon>Pseudanabaena yagii</taxon>
    </lineage>
</organism>
<dbReference type="EMBL" id="JAAVJL010000001">
    <property type="protein sequence ID" value="NMF57462.1"/>
    <property type="molecule type" value="Genomic_DNA"/>
</dbReference>
<sequence>MVKQLEYKDIKNNQYINLAWGWIFNSDGSRVLRLRIDSNPQSSEEVFLSVIQDVVSSLLIQNRSKIIVDGLTALSNFVTTLNDKYNYPLFLEEVMEIGKKEIETVMGSAPVEFK</sequence>
<proteinExistence type="predicted"/>
<reference evidence="1 2" key="1">
    <citation type="submission" date="2020-03" db="EMBL/GenBank/DDBJ databases">
        <title>Draft Genome Sequence of 2-Methylisoborneol Producing Pseudanabaena yagii Strain GIHE-NHR1 Isolated from North Han River in South Korea.</title>
        <authorList>
            <person name="Jeong J."/>
        </authorList>
    </citation>
    <scope>NUCLEOTIDE SEQUENCE [LARGE SCALE GENOMIC DNA]</scope>
    <source>
        <strain evidence="1 2">GIHE-NHR1</strain>
    </source>
</reference>
<gene>
    <name evidence="1" type="ORF">HC246_05360</name>
</gene>
<evidence type="ECO:0000313" key="2">
    <source>
        <dbReference type="Proteomes" id="UP000738376"/>
    </source>
</evidence>
<dbReference type="Proteomes" id="UP000738376">
    <property type="component" value="Unassembled WGS sequence"/>
</dbReference>
<accession>A0ABX1LU85</accession>
<protein>
    <recommendedName>
        <fullName evidence="3">DUF4325 domain-containing protein</fullName>
    </recommendedName>
</protein>
<comment type="caution">
    <text evidence="1">The sequence shown here is derived from an EMBL/GenBank/DDBJ whole genome shotgun (WGS) entry which is preliminary data.</text>
</comment>
<evidence type="ECO:0008006" key="3">
    <source>
        <dbReference type="Google" id="ProtNLM"/>
    </source>
</evidence>
<keyword evidence="2" id="KW-1185">Reference proteome</keyword>
<name>A0ABX1LU85_9CYAN</name>
<dbReference type="RefSeq" id="WP_169362490.1">
    <property type="nucleotide sequence ID" value="NZ_JAAVJL010000001.1"/>
</dbReference>